<dbReference type="PANTHER" id="PTHR43163:SF7">
    <property type="entry name" value="DIPEPTIDE-TRANSPORT INTEGRAL MEMBRANE PROTEIN ABC TRANSPORTER DPPB-RELATED"/>
    <property type="match status" value="1"/>
</dbReference>
<evidence type="ECO:0000256" key="5">
    <source>
        <dbReference type="ARBA" id="ARBA00022989"/>
    </source>
</evidence>
<dbReference type="SUPFAM" id="SSF161098">
    <property type="entry name" value="MetI-like"/>
    <property type="match status" value="1"/>
</dbReference>
<evidence type="ECO:0000259" key="8">
    <source>
        <dbReference type="PROSITE" id="PS50928"/>
    </source>
</evidence>
<dbReference type="CDD" id="cd06261">
    <property type="entry name" value="TM_PBP2"/>
    <property type="match status" value="1"/>
</dbReference>
<dbReference type="Pfam" id="PF19300">
    <property type="entry name" value="BPD_transp_1_N"/>
    <property type="match status" value="1"/>
</dbReference>
<organism evidence="9 10">
    <name type="scientific">Streptomyces azureus</name>
    <dbReference type="NCBI Taxonomy" id="146537"/>
    <lineage>
        <taxon>Bacteria</taxon>
        <taxon>Bacillati</taxon>
        <taxon>Actinomycetota</taxon>
        <taxon>Actinomycetes</taxon>
        <taxon>Kitasatosporales</taxon>
        <taxon>Streptomycetaceae</taxon>
        <taxon>Streptomyces</taxon>
    </lineage>
</organism>
<feature type="transmembrane region" description="Helical" evidence="7">
    <location>
        <begin position="292"/>
        <end position="318"/>
    </location>
</feature>
<dbReference type="GO" id="GO:0005886">
    <property type="term" value="C:plasma membrane"/>
    <property type="evidence" value="ECO:0007669"/>
    <property type="project" value="UniProtKB-SubCell"/>
</dbReference>
<dbReference type="AlphaFoldDB" id="A0A0K8PEG0"/>
<evidence type="ECO:0000256" key="1">
    <source>
        <dbReference type="ARBA" id="ARBA00004651"/>
    </source>
</evidence>
<keyword evidence="5 7" id="KW-1133">Transmembrane helix</keyword>
<dbReference type="EMBL" id="DF968210">
    <property type="protein sequence ID" value="GAP46282.1"/>
    <property type="molecule type" value="Genomic_DNA"/>
</dbReference>
<dbReference type="OrthoDB" id="9778910at2"/>
<feature type="transmembrane region" description="Helical" evidence="7">
    <location>
        <begin position="101"/>
        <end position="122"/>
    </location>
</feature>
<dbReference type="PROSITE" id="PS50928">
    <property type="entry name" value="ABC_TM1"/>
    <property type="match status" value="1"/>
</dbReference>
<accession>A0A0K8PEG0</accession>
<dbReference type="Gene3D" id="1.10.3720.10">
    <property type="entry name" value="MetI-like"/>
    <property type="match status" value="1"/>
</dbReference>
<sequence length="327" mass="35025">MSRYLLRRLVGRAALCLAATFIAYTLASLGFDPLAELRGHQPPPPEAVIAARAERLGLDRPIVARFADWLSGAVRGDFGETVGGAAVADEVWRRAGTSVRLFLAGSALAVIGGVLLGIWGALRARGVTDQVTMVLSLTVMAVPVFVLGTLLKIAWLPVNEAAGSQLLYFSAESTPGSDLSGAAAFGDRLRHLVLPTLAIALPQIAYYSRYQRAAMLEVLGSEYLRAARAKGLRRRQAVMRHGLRMALIPMTALIAFGFGLHMAGGVFTERIFGWHGMGDWLLRGIQDEDANVVATVTLFLAVLVTVAGWLADALLAVLDPRVRRGVS</sequence>
<keyword evidence="6 7" id="KW-0472">Membrane</keyword>
<evidence type="ECO:0000313" key="10">
    <source>
        <dbReference type="Proteomes" id="UP000053859"/>
    </source>
</evidence>
<feature type="transmembrane region" description="Helical" evidence="7">
    <location>
        <begin position="134"/>
        <end position="155"/>
    </location>
</feature>
<evidence type="ECO:0000256" key="7">
    <source>
        <dbReference type="RuleBase" id="RU363032"/>
    </source>
</evidence>
<dbReference type="Proteomes" id="UP000053859">
    <property type="component" value="Unassembled WGS sequence"/>
</dbReference>
<dbReference type="PATRIC" id="fig|146537.3.peg.1072"/>
<protein>
    <submittedName>
        <fullName evidence="9">Oligopeptide ABC transporter permease</fullName>
    </submittedName>
</protein>
<name>A0A0K8PEG0_STRAJ</name>
<evidence type="ECO:0000256" key="3">
    <source>
        <dbReference type="ARBA" id="ARBA00022475"/>
    </source>
</evidence>
<dbReference type="InterPro" id="IPR035906">
    <property type="entry name" value="MetI-like_sf"/>
</dbReference>
<comment type="subcellular location">
    <subcellularLocation>
        <location evidence="1 7">Cell membrane</location>
        <topology evidence="1 7">Multi-pass membrane protein</topology>
    </subcellularLocation>
</comment>
<feature type="transmembrane region" description="Helical" evidence="7">
    <location>
        <begin position="243"/>
        <end position="272"/>
    </location>
</feature>
<dbReference type="GO" id="GO:0055085">
    <property type="term" value="P:transmembrane transport"/>
    <property type="evidence" value="ECO:0007669"/>
    <property type="project" value="InterPro"/>
</dbReference>
<keyword evidence="2 7" id="KW-0813">Transport</keyword>
<dbReference type="InterPro" id="IPR000515">
    <property type="entry name" value="MetI-like"/>
</dbReference>
<evidence type="ECO:0000256" key="4">
    <source>
        <dbReference type="ARBA" id="ARBA00022692"/>
    </source>
</evidence>
<evidence type="ECO:0000313" key="9">
    <source>
        <dbReference type="EMBL" id="GAP46282.1"/>
    </source>
</evidence>
<feature type="transmembrane region" description="Helical" evidence="7">
    <location>
        <begin position="189"/>
        <end position="207"/>
    </location>
</feature>
<reference evidence="9" key="1">
    <citation type="journal article" date="2015" name="Genome Announc.">
        <title>Draft Genome Sequence of Thiostrepton-Producing Streptomyces azureus ATCC 14921.</title>
        <authorList>
            <person name="Sakihara K."/>
            <person name="Maeda J."/>
            <person name="Tashiro K."/>
            <person name="Fujino Y."/>
            <person name="Kuhara S."/>
            <person name="Ohshima T."/>
            <person name="Ogata S."/>
            <person name="Doi K."/>
        </authorList>
    </citation>
    <scope>NUCLEOTIDE SEQUENCE [LARGE SCALE GENOMIC DNA]</scope>
    <source>
        <strain evidence="9">ATCC14921</strain>
    </source>
</reference>
<keyword evidence="4 7" id="KW-0812">Transmembrane</keyword>
<dbReference type="InterPro" id="IPR045621">
    <property type="entry name" value="BPD_transp_1_N"/>
</dbReference>
<dbReference type="PANTHER" id="PTHR43163">
    <property type="entry name" value="DIPEPTIDE TRANSPORT SYSTEM PERMEASE PROTEIN DPPB-RELATED"/>
    <property type="match status" value="1"/>
</dbReference>
<proteinExistence type="inferred from homology"/>
<feature type="domain" description="ABC transmembrane type-1" evidence="8">
    <location>
        <begin position="95"/>
        <end position="311"/>
    </location>
</feature>
<keyword evidence="3" id="KW-1003">Cell membrane</keyword>
<dbReference type="Pfam" id="PF00528">
    <property type="entry name" value="BPD_transp_1"/>
    <property type="match status" value="1"/>
</dbReference>
<dbReference type="RefSeq" id="WP_059415250.1">
    <property type="nucleotide sequence ID" value="NZ_DF968210.1"/>
</dbReference>
<keyword evidence="10" id="KW-1185">Reference proteome</keyword>
<gene>
    <name evidence="9" type="ORF">SAZU_1020</name>
</gene>
<evidence type="ECO:0000256" key="6">
    <source>
        <dbReference type="ARBA" id="ARBA00023136"/>
    </source>
</evidence>
<comment type="similarity">
    <text evidence="7">Belongs to the binding-protein-dependent transport system permease family.</text>
</comment>
<evidence type="ECO:0000256" key="2">
    <source>
        <dbReference type="ARBA" id="ARBA00022448"/>
    </source>
</evidence>